<dbReference type="SUPFAM" id="SSF103088">
    <property type="entry name" value="OmpA-like"/>
    <property type="match status" value="1"/>
</dbReference>
<dbReference type="SUPFAM" id="SSF103647">
    <property type="entry name" value="TSP type-3 repeat"/>
    <property type="match status" value="1"/>
</dbReference>
<evidence type="ECO:0000256" key="7">
    <source>
        <dbReference type="ARBA" id="ARBA00023136"/>
    </source>
</evidence>
<evidence type="ECO:0000256" key="10">
    <source>
        <dbReference type="SAM" id="SignalP"/>
    </source>
</evidence>
<evidence type="ECO:0000256" key="8">
    <source>
        <dbReference type="ARBA" id="ARBA00023237"/>
    </source>
</evidence>
<protein>
    <submittedName>
        <fullName evidence="12">OmpA family protein</fullName>
    </submittedName>
</protein>
<dbReference type="InterPro" id="IPR050330">
    <property type="entry name" value="Bact_OuterMem_StrucFunc"/>
</dbReference>
<dbReference type="Gene3D" id="2.40.160.20">
    <property type="match status" value="1"/>
</dbReference>
<dbReference type="GO" id="GO:0005509">
    <property type="term" value="F:calcium ion binding"/>
    <property type="evidence" value="ECO:0007669"/>
    <property type="project" value="InterPro"/>
</dbReference>
<evidence type="ECO:0000259" key="11">
    <source>
        <dbReference type="PROSITE" id="PS51123"/>
    </source>
</evidence>
<dbReference type="PRINTS" id="PR01023">
    <property type="entry name" value="NAFLGMOTY"/>
</dbReference>
<evidence type="ECO:0000256" key="2">
    <source>
        <dbReference type="ARBA" id="ARBA00022448"/>
    </source>
</evidence>
<dbReference type="PRINTS" id="PR01021">
    <property type="entry name" value="OMPADOMAIN"/>
</dbReference>
<keyword evidence="8" id="KW-0998">Cell outer membrane</keyword>
<evidence type="ECO:0000313" key="12">
    <source>
        <dbReference type="EMBL" id="MBD1392890.1"/>
    </source>
</evidence>
<comment type="subcellular location">
    <subcellularLocation>
        <location evidence="1">Cell outer membrane</location>
        <topology evidence="1">Multi-pass membrane protein</topology>
    </subcellularLocation>
</comment>
<gene>
    <name evidence="12" type="ORF">IDJ76_07265</name>
</gene>
<dbReference type="Gene3D" id="3.30.1330.60">
    <property type="entry name" value="OmpA-like domain"/>
    <property type="match status" value="1"/>
</dbReference>
<comment type="caution">
    <text evidence="12">The sequence shown here is derived from an EMBL/GenBank/DDBJ whole genome shotgun (WGS) entry which is preliminary data.</text>
</comment>
<name>A0A926S0F3_9SPHI</name>
<dbReference type="InterPro" id="IPR011250">
    <property type="entry name" value="OMP/PagP_B-barrel"/>
</dbReference>
<dbReference type="GO" id="GO:0015288">
    <property type="term" value="F:porin activity"/>
    <property type="evidence" value="ECO:0007669"/>
    <property type="project" value="UniProtKB-KW"/>
</dbReference>
<keyword evidence="2" id="KW-0813">Transport</keyword>
<keyword evidence="4" id="KW-0812">Transmembrane</keyword>
<dbReference type="SUPFAM" id="SSF56925">
    <property type="entry name" value="OMPA-like"/>
    <property type="match status" value="1"/>
</dbReference>
<dbReference type="AlphaFoldDB" id="A0A926S0F3"/>
<reference evidence="12" key="1">
    <citation type="submission" date="2020-09" db="EMBL/GenBank/DDBJ databases">
        <title>Novel species of Mucilaginibacter isolated from a glacier on the Tibetan Plateau.</title>
        <authorList>
            <person name="Liu Q."/>
            <person name="Xin Y.-H."/>
        </authorList>
    </citation>
    <scope>NUCLEOTIDE SEQUENCE</scope>
    <source>
        <strain evidence="12">ZB1P21</strain>
    </source>
</reference>
<evidence type="ECO:0000256" key="6">
    <source>
        <dbReference type="ARBA" id="ARBA00023114"/>
    </source>
</evidence>
<dbReference type="GO" id="GO:0006811">
    <property type="term" value="P:monoatomic ion transport"/>
    <property type="evidence" value="ECO:0007669"/>
    <property type="project" value="UniProtKB-KW"/>
</dbReference>
<dbReference type="RefSeq" id="WP_191162230.1">
    <property type="nucleotide sequence ID" value="NZ_JACWMX010000002.1"/>
</dbReference>
<feature type="signal peptide" evidence="10">
    <location>
        <begin position="1"/>
        <end position="25"/>
    </location>
</feature>
<keyword evidence="13" id="KW-1185">Reference proteome</keyword>
<dbReference type="Proteomes" id="UP000619078">
    <property type="component" value="Unassembled WGS sequence"/>
</dbReference>
<keyword evidence="7 9" id="KW-0472">Membrane</keyword>
<dbReference type="PANTHER" id="PTHR30329">
    <property type="entry name" value="STATOR ELEMENT OF FLAGELLAR MOTOR COMPLEX"/>
    <property type="match status" value="1"/>
</dbReference>
<accession>A0A926S0F3</accession>
<proteinExistence type="predicted"/>
<evidence type="ECO:0000256" key="4">
    <source>
        <dbReference type="ARBA" id="ARBA00022692"/>
    </source>
</evidence>
<dbReference type="PROSITE" id="PS51123">
    <property type="entry name" value="OMPA_2"/>
    <property type="match status" value="1"/>
</dbReference>
<evidence type="ECO:0000256" key="3">
    <source>
        <dbReference type="ARBA" id="ARBA00022452"/>
    </source>
</evidence>
<dbReference type="Pfam" id="PF00691">
    <property type="entry name" value="OmpA"/>
    <property type="match status" value="1"/>
</dbReference>
<dbReference type="EMBL" id="JACWMX010000002">
    <property type="protein sequence ID" value="MBD1392890.1"/>
    <property type="molecule type" value="Genomic_DNA"/>
</dbReference>
<dbReference type="GO" id="GO:0046930">
    <property type="term" value="C:pore complex"/>
    <property type="evidence" value="ECO:0007669"/>
    <property type="project" value="UniProtKB-KW"/>
</dbReference>
<evidence type="ECO:0000256" key="5">
    <source>
        <dbReference type="ARBA" id="ARBA00023065"/>
    </source>
</evidence>
<dbReference type="InterPro" id="IPR036737">
    <property type="entry name" value="OmpA-like_sf"/>
</dbReference>
<dbReference type="InterPro" id="IPR028974">
    <property type="entry name" value="TSP_type-3_rpt"/>
</dbReference>
<keyword evidence="6" id="KW-0626">Porin</keyword>
<keyword evidence="10" id="KW-0732">Signal</keyword>
<keyword evidence="5" id="KW-0406">Ion transport</keyword>
<feature type="chain" id="PRO_5036769993" evidence="10">
    <location>
        <begin position="26"/>
        <end position="457"/>
    </location>
</feature>
<evidence type="ECO:0000313" key="13">
    <source>
        <dbReference type="Proteomes" id="UP000619078"/>
    </source>
</evidence>
<dbReference type="PANTHER" id="PTHR30329:SF21">
    <property type="entry name" value="LIPOPROTEIN YIAD-RELATED"/>
    <property type="match status" value="1"/>
</dbReference>
<dbReference type="InterPro" id="IPR006664">
    <property type="entry name" value="OMP_bac"/>
</dbReference>
<keyword evidence="3" id="KW-1134">Transmembrane beta strand</keyword>
<evidence type="ECO:0000256" key="9">
    <source>
        <dbReference type="PROSITE-ProRule" id="PRU00473"/>
    </source>
</evidence>
<organism evidence="12 13">
    <name type="scientific">Mucilaginibacter glaciei</name>
    <dbReference type="NCBI Taxonomy" id="2772109"/>
    <lineage>
        <taxon>Bacteria</taxon>
        <taxon>Pseudomonadati</taxon>
        <taxon>Bacteroidota</taxon>
        <taxon>Sphingobacteriia</taxon>
        <taxon>Sphingobacteriales</taxon>
        <taxon>Sphingobacteriaceae</taxon>
        <taxon>Mucilaginibacter</taxon>
    </lineage>
</organism>
<sequence>MNYSTLKKSAALSFASLMVAGMVSAQTTTTTTTTDTTMKMSSEATTAKVFGGRGQYKTFSIGINGGVTSPVVALGGSNDFTNYKVSYGYGVSLRSQLAHSFGLQLDVRGANLKGDMSKAPAVGGVRGGVAAYETNLWQATLGGVVNVATIDFLRRENSVNFFLTAGAGLAVYNPSIATTPGGTLNKFKNADGSNHYIKELVIPVGAGVKFKLSDVTALNLGYTMNFIDGDNLDGFNFQYPTKDKYSYGYAGLEFTLGSKSKPNLDWVNPVAMMYDELYDAALRQEVEALKGRVTNVENAVTDLKKDSDGDGVSDQFDKCPNTPAGSVVDGSGCVIVFPKADSTVTMAGAAAYSNIQFEFDSSVLRTSSYPVLDATSADLRSSGSTVEIDGYASSEGTAAHNMSLSRDRANSVKTYLVNSGVAASKLKVKGYGETNPIADNSTEEGRVLNRRVSFKKK</sequence>
<feature type="domain" description="OmpA-like" evidence="11">
    <location>
        <begin position="344"/>
        <end position="457"/>
    </location>
</feature>
<dbReference type="CDD" id="cd07185">
    <property type="entry name" value="OmpA_C-like"/>
    <property type="match status" value="1"/>
</dbReference>
<dbReference type="InterPro" id="IPR006665">
    <property type="entry name" value="OmpA-like"/>
</dbReference>
<evidence type="ECO:0000256" key="1">
    <source>
        <dbReference type="ARBA" id="ARBA00004571"/>
    </source>
</evidence>
<dbReference type="GO" id="GO:0009279">
    <property type="term" value="C:cell outer membrane"/>
    <property type="evidence" value="ECO:0007669"/>
    <property type="project" value="UniProtKB-SubCell"/>
</dbReference>